<organism evidence="2 3">
    <name type="scientific">Streptomyces sp. 900105755</name>
    <dbReference type="NCBI Taxonomy" id="3154389"/>
    <lineage>
        <taxon>Bacteria</taxon>
        <taxon>Bacillati</taxon>
        <taxon>Actinomycetota</taxon>
        <taxon>Actinomycetes</taxon>
        <taxon>Kitasatosporales</taxon>
        <taxon>Streptomycetaceae</taxon>
        <taxon>Streptomyces</taxon>
    </lineage>
</organism>
<reference evidence="2 3" key="1">
    <citation type="submission" date="2024-06" db="EMBL/GenBank/DDBJ databases">
        <title>The Natural Products Discovery Center: Release of the First 8490 Sequenced Strains for Exploring Actinobacteria Biosynthetic Diversity.</title>
        <authorList>
            <person name="Kalkreuter E."/>
            <person name="Kautsar S.A."/>
            <person name="Yang D."/>
            <person name="Bader C.D."/>
            <person name="Teijaro C.N."/>
            <person name="Fluegel L."/>
            <person name="Davis C.M."/>
            <person name="Simpson J.R."/>
            <person name="Lauterbach L."/>
            <person name="Steele A.D."/>
            <person name="Gui C."/>
            <person name="Meng S."/>
            <person name="Li G."/>
            <person name="Viehrig K."/>
            <person name="Ye F."/>
            <person name="Su P."/>
            <person name="Kiefer A.F."/>
            <person name="Nichols A."/>
            <person name="Cepeda A.J."/>
            <person name="Yan W."/>
            <person name="Fan B."/>
            <person name="Jiang Y."/>
            <person name="Adhikari A."/>
            <person name="Zheng C.-J."/>
            <person name="Schuster L."/>
            <person name="Cowan T.M."/>
            <person name="Smanski M.J."/>
            <person name="Chevrette M.G."/>
            <person name="De Carvalho L.P.S."/>
            <person name="Shen B."/>
        </authorList>
    </citation>
    <scope>NUCLEOTIDE SEQUENCE [LARGE SCALE GENOMIC DNA]</scope>
    <source>
        <strain evidence="2 3">NPDC001694</strain>
    </source>
</reference>
<dbReference type="RefSeq" id="WP_351958426.1">
    <property type="nucleotide sequence ID" value="NZ_JBEOZM010000009.1"/>
</dbReference>
<evidence type="ECO:0000256" key="1">
    <source>
        <dbReference type="SAM" id="MobiDB-lite"/>
    </source>
</evidence>
<dbReference type="EMBL" id="JBEOZM010000009">
    <property type="protein sequence ID" value="MER6269968.1"/>
    <property type="molecule type" value="Genomic_DNA"/>
</dbReference>
<comment type="caution">
    <text evidence="2">The sequence shown here is derived from an EMBL/GenBank/DDBJ whole genome shotgun (WGS) entry which is preliminary data.</text>
</comment>
<proteinExistence type="predicted"/>
<accession>A0ABV1TIV3</accession>
<name>A0ABV1TIV3_9ACTN</name>
<sequence length="52" mass="5512">MGGTMKLGKALATGVAEERPLVSDDVLEVPELPEEIHEPQVRSASEEAPAAR</sequence>
<feature type="region of interest" description="Disordered" evidence="1">
    <location>
        <begin position="1"/>
        <end position="52"/>
    </location>
</feature>
<evidence type="ECO:0000313" key="3">
    <source>
        <dbReference type="Proteomes" id="UP001490365"/>
    </source>
</evidence>
<dbReference type="Proteomes" id="UP001490365">
    <property type="component" value="Unassembled WGS sequence"/>
</dbReference>
<protein>
    <submittedName>
        <fullName evidence="2">Uncharacterized protein</fullName>
    </submittedName>
</protein>
<gene>
    <name evidence="2" type="ORF">ABT211_22125</name>
</gene>
<evidence type="ECO:0000313" key="2">
    <source>
        <dbReference type="EMBL" id="MER6269968.1"/>
    </source>
</evidence>
<keyword evidence="3" id="KW-1185">Reference proteome</keyword>